<gene>
    <name evidence="2" type="ORF">ABIC20_005598</name>
</gene>
<protein>
    <recommendedName>
        <fullName evidence="4">CNP1-like uncharacterized domain-containing protein</fullName>
    </recommendedName>
</protein>
<dbReference type="Proteomes" id="UP001549119">
    <property type="component" value="Unassembled WGS sequence"/>
</dbReference>
<evidence type="ECO:0000313" key="2">
    <source>
        <dbReference type="EMBL" id="MET3868289.1"/>
    </source>
</evidence>
<comment type="caution">
    <text evidence="2">The sequence shown here is derived from an EMBL/GenBank/DDBJ whole genome shotgun (WGS) entry which is preliminary data.</text>
</comment>
<name>A0ABV2NP33_9HYPH</name>
<reference evidence="2 3" key="1">
    <citation type="submission" date="2024-06" db="EMBL/GenBank/DDBJ databases">
        <title>Genomics of switchgrass bacterial isolates.</title>
        <authorList>
            <person name="Shade A."/>
        </authorList>
    </citation>
    <scope>NUCLEOTIDE SEQUENCE [LARGE SCALE GENOMIC DNA]</scope>
    <source>
        <strain evidence="2 3">PvP084</strain>
    </source>
</reference>
<evidence type="ECO:0000313" key="3">
    <source>
        <dbReference type="Proteomes" id="UP001549119"/>
    </source>
</evidence>
<organism evidence="2 3">
    <name type="scientific">Methylobacterium radiotolerans</name>
    <dbReference type="NCBI Taxonomy" id="31998"/>
    <lineage>
        <taxon>Bacteria</taxon>
        <taxon>Pseudomonadati</taxon>
        <taxon>Pseudomonadota</taxon>
        <taxon>Alphaproteobacteria</taxon>
        <taxon>Hyphomicrobiales</taxon>
        <taxon>Methylobacteriaceae</taxon>
        <taxon>Methylobacterium</taxon>
    </lineage>
</organism>
<accession>A0ABV2NP33</accession>
<feature type="signal peptide" evidence="1">
    <location>
        <begin position="1"/>
        <end position="23"/>
    </location>
</feature>
<proteinExistence type="predicted"/>
<sequence>MTRYAAAAIIALMAFGWTARASAKDGHGLNLDSPGLIDAVASVLYPYQGQETFTRVDDSTVLVEMPGNFILQLQRMPGRDCSFQSRKLNDSNPVVQQYNFSQLTGEYRTSTPRYNLTPSLLLEGEAAWCMKDNAGLRCWNAIETPVSGINETRKVLRATAFIQQNFCQPAKPKRPF</sequence>
<evidence type="ECO:0008006" key="4">
    <source>
        <dbReference type="Google" id="ProtNLM"/>
    </source>
</evidence>
<keyword evidence="3" id="KW-1185">Reference proteome</keyword>
<dbReference type="RefSeq" id="WP_209650481.1">
    <property type="nucleotide sequence ID" value="NZ_JBEPNV010000001.1"/>
</dbReference>
<feature type="chain" id="PRO_5046043147" description="CNP1-like uncharacterized domain-containing protein" evidence="1">
    <location>
        <begin position="24"/>
        <end position="176"/>
    </location>
</feature>
<dbReference type="EMBL" id="JBEPNW010000002">
    <property type="protein sequence ID" value="MET3868289.1"/>
    <property type="molecule type" value="Genomic_DNA"/>
</dbReference>
<evidence type="ECO:0000256" key="1">
    <source>
        <dbReference type="SAM" id="SignalP"/>
    </source>
</evidence>
<keyword evidence="1" id="KW-0732">Signal</keyword>